<evidence type="ECO:0000259" key="3">
    <source>
        <dbReference type="PROSITE" id="PS50043"/>
    </source>
</evidence>
<dbReference type="RefSeq" id="WP_117355829.1">
    <property type="nucleotide sequence ID" value="NZ_QURH01000037.1"/>
</dbReference>
<keyword evidence="1 5" id="KW-0238">DNA-binding</keyword>
<sequence length="201" mass="21389">MVRVLLAEDVRILREALAGLLSLEDGIEVVAQVERGDAVVAAALDARPDVAVIDIELPGRDGIDAAAELRERLPECRVLILTGVGRPGTLRRALSAQVAGFMVKEAAPAELADAIRRVAAGGRVMDPQLAFAALAVQDCPLTDREVEVLRLTAEGEEPPEVAVRAGLAYGTVRNYLASAVTKLNARNRVDAIRIARDAGWI</sequence>
<dbReference type="Pfam" id="PF00072">
    <property type="entry name" value="Response_reg"/>
    <property type="match status" value="1"/>
</dbReference>
<dbReference type="EMBL" id="QURH01000037">
    <property type="protein sequence ID" value="RFU43263.1"/>
    <property type="molecule type" value="Genomic_DNA"/>
</dbReference>
<proteinExistence type="predicted"/>
<comment type="caution">
    <text evidence="5">The sequence shown here is derived from an EMBL/GenBank/DDBJ whole genome shotgun (WGS) entry which is preliminary data.</text>
</comment>
<organism evidence="5 6">
    <name type="scientific">Actinomadura logoneensis</name>
    <dbReference type="NCBI Taxonomy" id="2293572"/>
    <lineage>
        <taxon>Bacteria</taxon>
        <taxon>Bacillati</taxon>
        <taxon>Actinomycetota</taxon>
        <taxon>Actinomycetes</taxon>
        <taxon>Streptosporangiales</taxon>
        <taxon>Thermomonosporaceae</taxon>
        <taxon>Actinomadura</taxon>
    </lineage>
</organism>
<feature type="domain" description="HTH luxR-type" evidence="3">
    <location>
        <begin position="134"/>
        <end position="199"/>
    </location>
</feature>
<keyword evidence="2" id="KW-0597">Phosphoprotein</keyword>
<evidence type="ECO:0000259" key="4">
    <source>
        <dbReference type="PROSITE" id="PS50110"/>
    </source>
</evidence>
<dbReference type="CDD" id="cd06170">
    <property type="entry name" value="LuxR_C_like"/>
    <property type="match status" value="1"/>
</dbReference>
<dbReference type="Proteomes" id="UP000261811">
    <property type="component" value="Unassembled WGS sequence"/>
</dbReference>
<dbReference type="Gene3D" id="3.40.50.2300">
    <property type="match status" value="1"/>
</dbReference>
<dbReference type="PANTHER" id="PTHR43214:SF42">
    <property type="entry name" value="TRANSCRIPTIONAL REGULATORY PROTEIN DESR"/>
    <property type="match status" value="1"/>
</dbReference>
<evidence type="ECO:0000256" key="1">
    <source>
        <dbReference type="ARBA" id="ARBA00023125"/>
    </source>
</evidence>
<dbReference type="PRINTS" id="PR00038">
    <property type="entry name" value="HTHLUXR"/>
</dbReference>
<dbReference type="InterPro" id="IPR039420">
    <property type="entry name" value="WalR-like"/>
</dbReference>
<feature type="modified residue" description="4-aspartylphosphate" evidence="2">
    <location>
        <position position="54"/>
    </location>
</feature>
<dbReference type="Gene3D" id="1.10.10.10">
    <property type="entry name" value="Winged helix-like DNA-binding domain superfamily/Winged helix DNA-binding domain"/>
    <property type="match status" value="1"/>
</dbReference>
<dbReference type="AlphaFoldDB" id="A0A372JTB4"/>
<dbReference type="InterPro" id="IPR001789">
    <property type="entry name" value="Sig_transdc_resp-reg_receiver"/>
</dbReference>
<dbReference type="Pfam" id="PF00196">
    <property type="entry name" value="GerE"/>
    <property type="match status" value="1"/>
</dbReference>
<dbReference type="SMART" id="SM00448">
    <property type="entry name" value="REC"/>
    <property type="match status" value="1"/>
</dbReference>
<dbReference type="PANTHER" id="PTHR43214">
    <property type="entry name" value="TWO-COMPONENT RESPONSE REGULATOR"/>
    <property type="match status" value="1"/>
</dbReference>
<dbReference type="SUPFAM" id="SSF46894">
    <property type="entry name" value="C-terminal effector domain of the bipartite response regulators"/>
    <property type="match status" value="1"/>
</dbReference>
<dbReference type="GO" id="GO:0006355">
    <property type="term" value="P:regulation of DNA-templated transcription"/>
    <property type="evidence" value="ECO:0007669"/>
    <property type="project" value="InterPro"/>
</dbReference>
<accession>A0A372JTB4</accession>
<dbReference type="InterPro" id="IPR000792">
    <property type="entry name" value="Tscrpt_reg_LuxR_C"/>
</dbReference>
<evidence type="ECO:0000313" key="6">
    <source>
        <dbReference type="Proteomes" id="UP000261811"/>
    </source>
</evidence>
<dbReference type="InterPro" id="IPR011006">
    <property type="entry name" value="CheY-like_superfamily"/>
</dbReference>
<dbReference type="GO" id="GO:0000160">
    <property type="term" value="P:phosphorelay signal transduction system"/>
    <property type="evidence" value="ECO:0007669"/>
    <property type="project" value="InterPro"/>
</dbReference>
<evidence type="ECO:0000256" key="2">
    <source>
        <dbReference type="PROSITE-ProRule" id="PRU00169"/>
    </source>
</evidence>
<protein>
    <submittedName>
        <fullName evidence="5">DNA-binding response regulator</fullName>
    </submittedName>
</protein>
<evidence type="ECO:0000313" key="5">
    <source>
        <dbReference type="EMBL" id="RFU43263.1"/>
    </source>
</evidence>
<dbReference type="PROSITE" id="PS50110">
    <property type="entry name" value="RESPONSE_REGULATORY"/>
    <property type="match status" value="1"/>
</dbReference>
<dbReference type="SMART" id="SM00421">
    <property type="entry name" value="HTH_LUXR"/>
    <property type="match status" value="1"/>
</dbReference>
<dbReference type="GO" id="GO:0003677">
    <property type="term" value="F:DNA binding"/>
    <property type="evidence" value="ECO:0007669"/>
    <property type="project" value="UniProtKB-KW"/>
</dbReference>
<dbReference type="InterPro" id="IPR016032">
    <property type="entry name" value="Sig_transdc_resp-reg_C-effctor"/>
</dbReference>
<dbReference type="SUPFAM" id="SSF52172">
    <property type="entry name" value="CheY-like"/>
    <property type="match status" value="1"/>
</dbReference>
<feature type="domain" description="Response regulatory" evidence="4">
    <location>
        <begin position="3"/>
        <end position="119"/>
    </location>
</feature>
<dbReference type="InterPro" id="IPR036388">
    <property type="entry name" value="WH-like_DNA-bd_sf"/>
</dbReference>
<gene>
    <name evidence="5" type="ORF">DZF91_02115</name>
</gene>
<dbReference type="PROSITE" id="PS50043">
    <property type="entry name" value="HTH_LUXR_2"/>
    <property type="match status" value="1"/>
</dbReference>
<reference evidence="5 6" key="1">
    <citation type="submission" date="2018-08" db="EMBL/GenBank/DDBJ databases">
        <title>Actinomadura jelena sp. nov., a novel Actinomycete isolated from soil in Chad.</title>
        <authorList>
            <person name="Shi L."/>
        </authorList>
    </citation>
    <scope>NUCLEOTIDE SEQUENCE [LARGE SCALE GENOMIC DNA]</scope>
    <source>
        <strain evidence="5 6">NEAU-G17</strain>
    </source>
</reference>
<name>A0A372JTB4_9ACTN</name>
<dbReference type="OrthoDB" id="9808843at2"/>
<keyword evidence="6" id="KW-1185">Reference proteome</keyword>